<keyword evidence="3" id="KW-1185">Reference proteome</keyword>
<reference evidence="2 3" key="1">
    <citation type="submission" date="2018-08" db="EMBL/GenBank/DDBJ databases">
        <title>Vibrio isolated from the Eastern China Marginal Seas.</title>
        <authorList>
            <person name="Li Y."/>
        </authorList>
    </citation>
    <scope>NUCLEOTIDE SEQUENCE [LARGE SCALE GENOMIC DNA]</scope>
    <source>
        <strain evidence="2 3">BEI233</strain>
    </source>
</reference>
<comment type="caution">
    <text evidence="2">The sequence shown here is derived from an EMBL/GenBank/DDBJ whole genome shotgun (WGS) entry which is preliminary data.</text>
</comment>
<gene>
    <name evidence="2" type="primary">tagO</name>
    <name evidence="2" type="ORF">DZ860_02950</name>
</gene>
<dbReference type="AlphaFoldDB" id="A0A3A6QWK1"/>
<dbReference type="Proteomes" id="UP000273252">
    <property type="component" value="Unassembled WGS sequence"/>
</dbReference>
<evidence type="ECO:0000313" key="2">
    <source>
        <dbReference type="EMBL" id="RJX75648.1"/>
    </source>
</evidence>
<name>A0A3A6QWK1_9VIBR</name>
<dbReference type="Pfam" id="PF11319">
    <property type="entry name" value="VasI"/>
    <property type="match status" value="1"/>
</dbReference>
<dbReference type="NCBIfam" id="TIGR03360">
    <property type="entry name" value="VI_minor_1"/>
    <property type="match status" value="1"/>
</dbReference>
<dbReference type="RefSeq" id="WP_120029404.1">
    <property type="nucleotide sequence ID" value="NZ_QVMU01000001.1"/>
</dbReference>
<feature type="signal peptide" evidence="1">
    <location>
        <begin position="1"/>
        <end position="23"/>
    </location>
</feature>
<keyword evidence="1" id="KW-0732">Signal</keyword>
<organism evidence="2 3">
    <name type="scientific">Vibrio sinensis</name>
    <dbReference type="NCBI Taxonomy" id="2302434"/>
    <lineage>
        <taxon>Bacteria</taxon>
        <taxon>Pseudomonadati</taxon>
        <taxon>Pseudomonadota</taxon>
        <taxon>Gammaproteobacteria</taxon>
        <taxon>Vibrionales</taxon>
        <taxon>Vibrionaceae</taxon>
        <taxon>Vibrio</taxon>
    </lineage>
</organism>
<dbReference type="OrthoDB" id="7831428at2"/>
<protein>
    <submittedName>
        <fullName evidence="2">Type VI secretion system-associated protein TagO</fullName>
    </submittedName>
</protein>
<dbReference type="InterPro" id="IPR017738">
    <property type="entry name" value="T6SS-assoc_VCA0118"/>
</dbReference>
<dbReference type="EMBL" id="QVMU01000001">
    <property type="protein sequence ID" value="RJX75648.1"/>
    <property type="molecule type" value="Genomic_DNA"/>
</dbReference>
<evidence type="ECO:0000256" key="1">
    <source>
        <dbReference type="SAM" id="SignalP"/>
    </source>
</evidence>
<proteinExistence type="predicted"/>
<feature type="chain" id="PRO_5017339967" evidence="1">
    <location>
        <begin position="24"/>
        <end position="219"/>
    </location>
</feature>
<evidence type="ECO:0000313" key="3">
    <source>
        <dbReference type="Proteomes" id="UP000273252"/>
    </source>
</evidence>
<accession>A0A3A6QWK1</accession>
<sequence>MIARCCHISMMVFFMLGGSGANAESFILDRAQSCTKIGSRLDRLTCFDSLFKTPAQVDVAQIKNEDVPDSWQRAFDSFSQYKVGDVSHLTALGEEERGDAWVTLVALNEKTAFANNVKPILLMSCIDNLSRVELAFPTAIDDPQVNISIIGLPSQSWRSDDVGVLFSSGRGIPAIDMMKAMEKQQRLVLRSNSRIVDGLWFDARQLSQSLTSLRTRCGW</sequence>